<evidence type="ECO:0000313" key="3">
    <source>
        <dbReference type="EMBL" id="JAC62193.1"/>
    </source>
</evidence>
<feature type="domain" description="Nascent polypeptide-associated complex subunit alpha-like UBA" evidence="2">
    <location>
        <begin position="65"/>
        <end position="99"/>
    </location>
</feature>
<dbReference type="PANTHER" id="PTHR31184:SF2">
    <property type="entry name" value="HUNTINGTIN-INTERACTING PROTEIN K"/>
    <property type="match status" value="1"/>
</dbReference>
<dbReference type="InterPro" id="IPR038922">
    <property type="entry name" value="HYPK_UBA"/>
</dbReference>
<dbReference type="GO" id="GO:0050821">
    <property type="term" value="P:protein stabilization"/>
    <property type="evidence" value="ECO:0007669"/>
    <property type="project" value="TreeGrafter"/>
</dbReference>
<protein>
    <recommendedName>
        <fullName evidence="2">Nascent polypeptide-associated complex subunit alpha-like UBA domain-containing protein</fullName>
    </recommendedName>
</protein>
<dbReference type="InterPro" id="IPR044034">
    <property type="entry name" value="NAC-like_UBA"/>
</dbReference>
<dbReference type="EMBL" id="GBEZ01024836">
    <property type="protein sequence ID" value="JAC62193.1"/>
    <property type="molecule type" value="Transcribed_RNA"/>
</dbReference>
<gene>
    <name evidence="3" type="ORF">TSPGSL018_24022</name>
</gene>
<accession>A0A061QR82</accession>
<keyword evidence="1" id="KW-0175">Coiled coil</keyword>
<proteinExistence type="predicted"/>
<dbReference type="AlphaFoldDB" id="A0A061QR82"/>
<reference evidence="3" key="1">
    <citation type="submission" date="2014-05" db="EMBL/GenBank/DDBJ databases">
        <title>The transcriptome of the halophilic microalga Tetraselmis sp. GSL018 isolated from the Great Salt Lake, Utah.</title>
        <authorList>
            <person name="Jinkerson R.E."/>
            <person name="D'Adamo S."/>
            <person name="Posewitz M.C."/>
        </authorList>
    </citation>
    <scope>NUCLEOTIDE SEQUENCE</scope>
    <source>
        <strain evidence="3">GSL018</strain>
    </source>
</reference>
<dbReference type="PANTHER" id="PTHR31184">
    <property type="entry name" value="HUNTINGTIN-INTERACTING PROTEIN K FAMILY MEMBER"/>
    <property type="match status" value="1"/>
</dbReference>
<organism evidence="3">
    <name type="scientific">Tetraselmis sp. GSL018</name>
    <dbReference type="NCBI Taxonomy" id="582737"/>
    <lineage>
        <taxon>Eukaryota</taxon>
        <taxon>Viridiplantae</taxon>
        <taxon>Chlorophyta</taxon>
        <taxon>core chlorophytes</taxon>
        <taxon>Chlorodendrophyceae</taxon>
        <taxon>Chlorodendrales</taxon>
        <taxon>Chlorodendraceae</taxon>
        <taxon>Tetraselmis</taxon>
    </lineage>
</organism>
<sequence length="140" mass="15530">MDEEQPEKKRGVAAEESKALDAITDLHDEREINQSKVHSAMKDIADAQKADKQAQLRREKELAAVKIEKEDLEVIVKEFEIDSKTAERRLRECGGDLAASIDKELREAAVSAAEAVLDDLRLVQLSNPSFRSAVSLSGFP</sequence>
<dbReference type="CDD" id="cd14361">
    <property type="entry name" value="UBA_HYPK"/>
    <property type="match status" value="1"/>
</dbReference>
<evidence type="ECO:0000259" key="2">
    <source>
        <dbReference type="Pfam" id="PF19026"/>
    </source>
</evidence>
<feature type="non-terminal residue" evidence="3">
    <location>
        <position position="140"/>
    </location>
</feature>
<name>A0A061QR82_9CHLO</name>
<evidence type="ECO:0000256" key="1">
    <source>
        <dbReference type="SAM" id="Coils"/>
    </source>
</evidence>
<dbReference type="Pfam" id="PF19026">
    <property type="entry name" value="UBA_HYPK"/>
    <property type="match status" value="1"/>
</dbReference>
<feature type="coiled-coil region" evidence="1">
    <location>
        <begin position="62"/>
        <end position="89"/>
    </location>
</feature>
<dbReference type="InterPro" id="IPR052617">
    <property type="entry name" value="Huntingtin-int_K"/>
</dbReference>